<dbReference type="AlphaFoldDB" id="A0A2J8N2S2"/>
<reference evidence="1 2" key="1">
    <citation type="submission" date="2017-12" db="EMBL/GenBank/DDBJ databases">
        <title>High-resolution comparative analysis of great ape genomes.</title>
        <authorList>
            <person name="Pollen A."/>
            <person name="Hastie A."/>
            <person name="Hormozdiari F."/>
            <person name="Dougherty M."/>
            <person name="Liu R."/>
            <person name="Chaisson M."/>
            <person name="Hoppe E."/>
            <person name="Hill C."/>
            <person name="Pang A."/>
            <person name="Hillier L."/>
            <person name="Baker C."/>
            <person name="Armstrong J."/>
            <person name="Shendure J."/>
            <person name="Paten B."/>
            <person name="Wilson R."/>
            <person name="Chao H."/>
            <person name="Schneider V."/>
            <person name="Ventura M."/>
            <person name="Kronenberg Z."/>
            <person name="Murali S."/>
            <person name="Gordon D."/>
            <person name="Cantsilieris S."/>
            <person name="Munson K."/>
            <person name="Nelson B."/>
            <person name="Raja A."/>
            <person name="Underwood J."/>
            <person name="Diekhans M."/>
            <person name="Fiddes I."/>
            <person name="Haussler D."/>
            <person name="Eichler E."/>
        </authorList>
    </citation>
    <scope>NUCLEOTIDE SEQUENCE [LARGE SCALE GENOMIC DNA]</scope>
    <source>
        <strain evidence="1">Yerkes chimp pedigree #C0471</strain>
    </source>
</reference>
<name>A0A2J8N2S2_PANTR</name>
<gene>
    <name evidence="1" type="ORF">CK820_G0015745</name>
</gene>
<protein>
    <submittedName>
        <fullName evidence="1">TMPRSS4 isoform 6</fullName>
    </submittedName>
</protein>
<dbReference type="SUPFAM" id="SSF50494">
    <property type="entry name" value="Trypsin-like serine proteases"/>
    <property type="match status" value="1"/>
</dbReference>
<evidence type="ECO:0000313" key="2">
    <source>
        <dbReference type="Proteomes" id="UP000236370"/>
    </source>
</evidence>
<dbReference type="Gene3D" id="2.40.10.10">
    <property type="entry name" value="Trypsin-like serine proteases"/>
    <property type="match status" value="1"/>
</dbReference>
<feature type="non-terminal residue" evidence="1">
    <location>
        <position position="1"/>
    </location>
</feature>
<dbReference type="InterPro" id="IPR043504">
    <property type="entry name" value="Peptidase_S1_PA_chymotrypsin"/>
</dbReference>
<comment type="caution">
    <text evidence="1">The sequence shown here is derived from an EMBL/GenBank/DDBJ whole genome shotgun (WGS) entry which is preliminary data.</text>
</comment>
<dbReference type="InterPro" id="IPR009003">
    <property type="entry name" value="Peptidase_S1_PA"/>
</dbReference>
<evidence type="ECO:0000313" key="1">
    <source>
        <dbReference type="EMBL" id="PNI66069.1"/>
    </source>
</evidence>
<sequence length="61" mass="6991">KVRAGSDKLGSFPSLAVAKIIIIEFNPMYPKDNDIALMKLQFPLTFSAYLNWIYNVWKAEL</sequence>
<dbReference type="EMBL" id="NBAG03000239">
    <property type="protein sequence ID" value="PNI66069.1"/>
    <property type="molecule type" value="Genomic_DNA"/>
</dbReference>
<organism evidence="1 2">
    <name type="scientific">Pan troglodytes</name>
    <name type="common">Chimpanzee</name>
    <dbReference type="NCBI Taxonomy" id="9598"/>
    <lineage>
        <taxon>Eukaryota</taxon>
        <taxon>Metazoa</taxon>
        <taxon>Chordata</taxon>
        <taxon>Craniata</taxon>
        <taxon>Vertebrata</taxon>
        <taxon>Euteleostomi</taxon>
        <taxon>Mammalia</taxon>
        <taxon>Eutheria</taxon>
        <taxon>Euarchontoglires</taxon>
        <taxon>Primates</taxon>
        <taxon>Haplorrhini</taxon>
        <taxon>Catarrhini</taxon>
        <taxon>Hominidae</taxon>
        <taxon>Pan</taxon>
    </lineage>
</organism>
<proteinExistence type="predicted"/>
<accession>A0A2J8N2S2</accession>
<dbReference type="Proteomes" id="UP000236370">
    <property type="component" value="Unassembled WGS sequence"/>
</dbReference>